<organism evidence="2 3">
    <name type="scientific">Desulforapulum autotrophicum (strain ATCC 43914 / DSM 3382 / VKM B-1955 / HRM2)</name>
    <name type="common">Desulfobacterium autotrophicum</name>
    <dbReference type="NCBI Taxonomy" id="177437"/>
    <lineage>
        <taxon>Bacteria</taxon>
        <taxon>Pseudomonadati</taxon>
        <taxon>Thermodesulfobacteriota</taxon>
        <taxon>Desulfobacteria</taxon>
        <taxon>Desulfobacterales</taxon>
        <taxon>Desulfobacteraceae</taxon>
        <taxon>Desulforapulum</taxon>
    </lineage>
</organism>
<feature type="transmembrane region" description="Helical" evidence="1">
    <location>
        <begin position="129"/>
        <end position="147"/>
    </location>
</feature>
<dbReference type="HOGENOM" id="CLU_117052_1_0_7"/>
<feature type="transmembrane region" description="Helical" evidence="1">
    <location>
        <begin position="56"/>
        <end position="77"/>
    </location>
</feature>
<keyword evidence="1" id="KW-0472">Membrane</keyword>
<evidence type="ECO:0000313" key="2">
    <source>
        <dbReference type="EMBL" id="ACN14569.1"/>
    </source>
</evidence>
<dbReference type="InterPro" id="IPR056918">
    <property type="entry name" value="8xMP"/>
</dbReference>
<dbReference type="RefSeq" id="WP_015903356.1">
    <property type="nucleotide sequence ID" value="NC_012108.1"/>
</dbReference>
<dbReference type="AlphaFoldDB" id="C0Q9K5"/>
<keyword evidence="3" id="KW-1185">Reference proteome</keyword>
<feature type="transmembrane region" description="Helical" evidence="1">
    <location>
        <begin position="32"/>
        <end position="50"/>
    </location>
</feature>
<dbReference type="Proteomes" id="UP000000442">
    <property type="component" value="Chromosome"/>
</dbReference>
<dbReference type="Pfam" id="PF24838">
    <property type="entry name" value="8xMP"/>
    <property type="match status" value="1"/>
</dbReference>
<dbReference type="STRING" id="177437.HRM2_14600"/>
<proteinExistence type="predicted"/>
<gene>
    <name evidence="2" type="ordered locus">HRM2_14600</name>
</gene>
<protein>
    <submittedName>
        <fullName evidence="2">Uncharacterized protein</fullName>
    </submittedName>
</protein>
<reference evidence="2 3" key="1">
    <citation type="journal article" date="2009" name="Environ. Microbiol.">
        <title>Genome sequence of Desulfobacterium autotrophicum HRM2, a marine sulfate reducer oxidizing organic carbon completely to carbon dioxide.</title>
        <authorList>
            <person name="Strittmatter A.W."/>
            <person name="Liesegang H."/>
            <person name="Rabus R."/>
            <person name="Decker I."/>
            <person name="Amann J."/>
            <person name="Andres S."/>
            <person name="Henne A."/>
            <person name="Fricke W.F."/>
            <person name="Martinez-Arias R."/>
            <person name="Bartels D."/>
            <person name="Goesmann A."/>
            <person name="Krause L."/>
            <person name="Puehler A."/>
            <person name="Klenk H.P."/>
            <person name="Richter M."/>
            <person name="Schuler M."/>
            <person name="Gloeckner F.O."/>
            <person name="Meyerdierks A."/>
            <person name="Gottschalk G."/>
            <person name="Amann R."/>
        </authorList>
    </citation>
    <scope>NUCLEOTIDE SEQUENCE [LARGE SCALE GENOMIC DNA]</scope>
    <source>
        <strain evidence="3">ATCC 43914 / DSM 3382 / HRM2</strain>
    </source>
</reference>
<evidence type="ECO:0000256" key="1">
    <source>
        <dbReference type="SAM" id="Phobius"/>
    </source>
</evidence>
<accession>C0Q9K5</accession>
<keyword evidence="1" id="KW-0812">Transmembrane</keyword>
<dbReference type="EMBL" id="CP001087">
    <property type="protein sequence ID" value="ACN14569.1"/>
    <property type="molecule type" value="Genomic_DNA"/>
</dbReference>
<keyword evidence="1" id="KW-1133">Transmembrane helix</keyword>
<evidence type="ECO:0000313" key="3">
    <source>
        <dbReference type="Proteomes" id="UP000000442"/>
    </source>
</evidence>
<dbReference type="KEGG" id="dat:HRM2_14600"/>
<name>C0Q9K5_DESAH</name>
<dbReference type="eggNOG" id="ENOG5032WRW">
    <property type="taxonomic scope" value="Bacteria"/>
</dbReference>
<dbReference type="OrthoDB" id="2048536at2"/>
<sequence length="165" mass="19411">MIEDKSILIEQYKLYTEVTDRVSARRAATNRYYISLLSALFAFITFVINKKICSDYSEIVLCCFTLLGVLLCGVWFINIKSYKQLNSGKFKVIHLMEKQLPFRCFDEEWKILGSGKDSKKYRKLTKIELAIPAILAVPYLILFFYYARSHIQIILNFLLLFFNFQ</sequence>